<reference evidence="1" key="1">
    <citation type="book" date="2014" name="THE 24TH EUROPEAN CONGRESS OF CLINICAL MICROBIOLOGY AND INFECTIOUS DISEASES" publisher="ECCMID 2014" city="Barcelona, Spain">
        <title>Identification of resistance genes in three multidrug-resistant Bacteroides fragilis isolates by whole genome sequencing.</title>
        <editorList>
            <person name="Unknown"/>
            <person name="A."/>
        </editorList>
        <authorList>
            <person name="Sydenham T.V."/>
            <person name="Hasman H."/>
            <person name="Wang M."/>
            <person name="Soki J."/>
            <person name="Nagy E."/>
            <person name="Justesen U.S."/>
        </authorList>
    </citation>
    <scope>NUCLEOTIDE SEQUENCE</scope>
    <source>
        <strain evidence="1">DCMOUH0018B</strain>
        <strain evidence="3">DCMSKEJBY0001B</strain>
    </source>
</reference>
<dbReference type="EMBL" id="CP054003">
    <property type="protein sequence ID" value="QKH83006.1"/>
    <property type="molecule type" value="Genomic_DNA"/>
</dbReference>
<sequence>MNNQHPNWLLEGFHPISTVAVAYFPDLQANSSAIRRFRSEIQKHPRLARELAEAEYHPHTLMLSPRQISIIIRHWGMPDEAGLLITRNPELRETLLNRDRKFD</sequence>
<organism evidence="2 7">
    <name type="scientific">Bacteroides fragilis</name>
    <dbReference type="NCBI Taxonomy" id="817"/>
    <lineage>
        <taxon>Bacteria</taxon>
        <taxon>Pseudomonadati</taxon>
        <taxon>Bacteroidota</taxon>
        <taxon>Bacteroidia</taxon>
        <taxon>Bacteroidales</taxon>
        <taxon>Bacteroidaceae</taxon>
        <taxon>Bacteroides</taxon>
    </lineage>
</organism>
<dbReference type="Proteomes" id="UP000501467">
    <property type="component" value="Chromosome"/>
</dbReference>
<reference evidence="4 6" key="4">
    <citation type="submission" date="2020-05" db="EMBL/GenBank/DDBJ databases">
        <title>FDA dAtabase for Regulatory Grade micrObial Sequences (FDA-ARGOS): Supporting development and validation of Infectious Disease Dx tests.</title>
        <authorList>
            <person name="Bojja K."/>
            <person name="Kessler A."/>
            <person name="Tallon L."/>
            <person name="Sadzewicz L."/>
            <person name="Zhao X."/>
            <person name="Vavikolanu K."/>
            <person name="Mehta A."/>
            <person name="Aluvathingal J."/>
            <person name="Nadendla S."/>
            <person name="Myers T."/>
            <person name="Yan Y."/>
            <person name="Sichtig H."/>
        </authorList>
    </citation>
    <scope>NUCLEOTIDE SEQUENCE [LARGE SCALE GENOMIC DNA]</scope>
    <source>
        <strain evidence="4 6">FDAARGOS_763</strain>
    </source>
</reference>
<protein>
    <submittedName>
        <fullName evidence="2">DUF4248 domain-containing protein</fullName>
    </submittedName>
</protein>
<dbReference type="GeneID" id="99672347"/>
<evidence type="ECO:0000313" key="6">
    <source>
        <dbReference type="Proteomes" id="UP000501467"/>
    </source>
</evidence>
<proteinExistence type="predicted"/>
<reference evidence="1" key="2">
    <citation type="submission" date="2014-07" db="EMBL/GenBank/DDBJ databases">
        <title>Genetics and epidemiology of antimicrobial resistance in B. fragilis group.</title>
        <authorList>
            <person name="Sydenham T.V."/>
            <person name="Hasman H."/>
            <person name="Kemp M."/>
            <person name="Justesen U.S."/>
        </authorList>
    </citation>
    <scope>NUCLEOTIDE SEQUENCE [LARGE SCALE GENOMIC DNA]</scope>
    <source>
        <strain evidence="1">DCMOUH0018B</strain>
    </source>
</reference>
<gene>
    <name evidence="3" type="ORF">EC80_018835</name>
    <name evidence="1" type="ORF">EE52_0220430</name>
    <name evidence="4" type="ORF">FOC69_00985</name>
    <name evidence="2" type="ORF">O1433_08170</name>
</gene>
<reference evidence="3 5" key="3">
    <citation type="submission" date="2019-03" db="EMBL/GenBank/DDBJ databases">
        <title>Complete genome assembly of MDR B. fragilis.</title>
        <authorList>
            <person name="Sydenham T.V."/>
            <person name="Hasman H."/>
            <person name="Justesen U.S."/>
        </authorList>
    </citation>
    <scope>NUCLEOTIDE SEQUENCE [LARGE SCALE GENOMIC DNA]</scope>
    <source>
        <strain evidence="3 5">DCMSKEJBY0001B</strain>
    </source>
</reference>
<evidence type="ECO:0000313" key="1">
    <source>
        <dbReference type="EMBL" id="KFX72723.1"/>
    </source>
</evidence>
<dbReference type="RefSeq" id="WP_005780047.1">
    <property type="nucleotide sequence ID" value="NZ_CABJEQ010000011.1"/>
</dbReference>
<evidence type="ECO:0000313" key="2">
    <source>
        <dbReference type="EMBL" id="MCZ2687475.1"/>
    </source>
</evidence>
<dbReference type="AlphaFoldDB" id="A0A081UHK6"/>
<evidence type="ECO:0000313" key="3">
    <source>
        <dbReference type="EMBL" id="QCQ46736.1"/>
    </source>
</evidence>
<evidence type="ECO:0000313" key="4">
    <source>
        <dbReference type="EMBL" id="QKH83006.1"/>
    </source>
</evidence>
<dbReference type="PATRIC" id="fig|817.51.peg.1314"/>
<dbReference type="InterPro" id="IPR025342">
    <property type="entry name" value="DUF4248"/>
</dbReference>
<dbReference type="EMBL" id="CP036546">
    <property type="protein sequence ID" value="QCQ46736.1"/>
    <property type="molecule type" value="Genomic_DNA"/>
</dbReference>
<evidence type="ECO:0000313" key="7">
    <source>
        <dbReference type="Proteomes" id="UP001079672"/>
    </source>
</evidence>
<name>A0A081UHK6_BACFG</name>
<evidence type="ECO:0000313" key="5">
    <source>
        <dbReference type="Proteomes" id="UP000036847"/>
    </source>
</evidence>
<reference evidence="2" key="5">
    <citation type="submission" date="2022-12" db="EMBL/GenBank/DDBJ databases">
        <title>Development of a Multilocus Sequence Typing Scheme for Bacteroides fragilis Based on Whole Genome Sequencing Data and Clinical Application.</title>
        <authorList>
            <person name="Nielsen F.D."/>
            <person name="Justesen U.S."/>
        </authorList>
    </citation>
    <scope>NUCLEOTIDE SEQUENCE</scope>
    <source>
        <strain evidence="2">BF_AM_ODE_DK_2015_4</strain>
    </source>
</reference>
<dbReference type="Pfam" id="PF14053">
    <property type="entry name" value="DUF4248"/>
    <property type="match status" value="1"/>
</dbReference>
<dbReference type="EMBL" id="JAPTZU010000003">
    <property type="protein sequence ID" value="MCZ2687475.1"/>
    <property type="molecule type" value="Genomic_DNA"/>
</dbReference>
<dbReference type="Proteomes" id="UP000036847">
    <property type="component" value="Chromosome"/>
</dbReference>
<accession>A0A081UHK6</accession>
<dbReference type="Proteomes" id="UP001079672">
    <property type="component" value="Unassembled WGS sequence"/>
</dbReference>
<dbReference type="EMBL" id="JMZZ02000225">
    <property type="protein sequence ID" value="KFX72723.1"/>
    <property type="molecule type" value="Genomic_DNA"/>
</dbReference>
<dbReference type="OrthoDB" id="1048931at2"/>